<dbReference type="Gene3D" id="3.30.300.30">
    <property type="match status" value="1"/>
</dbReference>
<dbReference type="InterPro" id="IPR050237">
    <property type="entry name" value="ATP-dep_AMP-bd_enzyme"/>
</dbReference>
<evidence type="ECO:0000259" key="3">
    <source>
        <dbReference type="Pfam" id="PF00501"/>
    </source>
</evidence>
<dbReference type="AlphaFoldDB" id="A0A2N4UB67"/>
<dbReference type="SUPFAM" id="SSF56801">
    <property type="entry name" value="Acetyl-CoA synthetase-like"/>
    <property type="match status" value="1"/>
</dbReference>
<evidence type="ECO:0000259" key="4">
    <source>
        <dbReference type="Pfam" id="PF13193"/>
    </source>
</evidence>
<dbReference type="RefSeq" id="WP_102071544.1">
    <property type="nucleotide sequence ID" value="NZ_PDNV01000014.1"/>
</dbReference>
<accession>A0A2N4UB67</accession>
<dbReference type="InterPro" id="IPR045851">
    <property type="entry name" value="AMP-bd_C_sf"/>
</dbReference>
<feature type="domain" description="AMP-binding enzyme C-terminal" evidence="4">
    <location>
        <begin position="410"/>
        <end position="485"/>
    </location>
</feature>
<comment type="similarity">
    <text evidence="1">Belongs to the ATP-dependent AMP-binding enzyme family.</text>
</comment>
<dbReference type="Gene3D" id="3.40.50.12780">
    <property type="entry name" value="N-terminal domain of ligase-like"/>
    <property type="match status" value="1"/>
</dbReference>
<name>A0A2N4UB67_9BURK</name>
<dbReference type="PANTHER" id="PTHR43767">
    <property type="entry name" value="LONG-CHAIN-FATTY-ACID--COA LIGASE"/>
    <property type="match status" value="1"/>
</dbReference>
<dbReference type="InterPro" id="IPR025110">
    <property type="entry name" value="AMP-bd_C"/>
</dbReference>
<dbReference type="InterPro" id="IPR000873">
    <property type="entry name" value="AMP-dep_synth/lig_dom"/>
</dbReference>
<evidence type="ECO:0000313" key="6">
    <source>
        <dbReference type="Proteomes" id="UP000234328"/>
    </source>
</evidence>
<dbReference type="Proteomes" id="UP000234328">
    <property type="component" value="Unassembled WGS sequence"/>
</dbReference>
<gene>
    <name evidence="5" type="ORF">CR155_18625</name>
</gene>
<protein>
    <submittedName>
        <fullName evidence="5">Acyl-CoA synthetase</fullName>
    </submittedName>
</protein>
<evidence type="ECO:0000256" key="2">
    <source>
        <dbReference type="ARBA" id="ARBA00022598"/>
    </source>
</evidence>
<evidence type="ECO:0000256" key="1">
    <source>
        <dbReference type="ARBA" id="ARBA00006432"/>
    </source>
</evidence>
<proteinExistence type="inferred from homology"/>
<keyword evidence="2" id="KW-0436">Ligase</keyword>
<dbReference type="OrthoDB" id="9766486at2"/>
<dbReference type="EMBL" id="PDNV01000014">
    <property type="protein sequence ID" value="PLC52272.1"/>
    <property type="molecule type" value="Genomic_DNA"/>
</dbReference>
<reference evidence="5 6" key="1">
    <citation type="submission" date="2017-10" db="EMBL/GenBank/DDBJ databases">
        <title>Two draft genome sequences of Pusillimonas sp. strains isolated from a nitrate- and radionuclide-contaminated groundwater in Russia.</title>
        <authorList>
            <person name="Grouzdev D.S."/>
            <person name="Tourova T.P."/>
            <person name="Goeva M.A."/>
            <person name="Babich T.L."/>
            <person name="Sokolova D.S."/>
            <person name="Abdullin R."/>
            <person name="Poltaraus A.B."/>
            <person name="Toshchakov S.V."/>
            <person name="Nazina T.N."/>
        </authorList>
    </citation>
    <scope>NUCLEOTIDE SEQUENCE [LARGE SCALE GENOMIC DNA]</scope>
    <source>
        <strain evidence="5 6">JR1/69-2-13</strain>
    </source>
</reference>
<dbReference type="GO" id="GO:0016878">
    <property type="term" value="F:acid-thiol ligase activity"/>
    <property type="evidence" value="ECO:0007669"/>
    <property type="project" value="UniProtKB-ARBA"/>
</dbReference>
<sequence>MVNLSAQILYHAASSPEKLAIVYDSERITYGEFATRVLSMAGYLQSRGVEAGQVVAVVMKNSTAFLEIAYALSHIGGVFLPVNFRLSNSEVAYILEDAEAKLLIADEEFHESVQGILDATVLLDEAAQHDTRKLTANADKPGMFPQVPEDLFRLMYTSGTTDRPKGVMHTYQNYYWKCLDHIASLSLTRDDILLVVGPLYHVGAFDLPGTALLYLGGTLIVQRNFDENEVLASIDREKITCAWLAPVMAGRLLSVPDRDKYDLRSFKWCIGGGEKTPENRIQEFSMLFPCGRYIDAYGLTESCGGDTFMEPGREIEKIGSTGRAVPHLQISIVDDNGMSLPAGQSGEICLRGPKVTKRYWKQEEKTRNSFFGDWFRTGDVGYLDEDGFLFLTDRKKDMIISGGENVASSEVERVIFMLPQIADVAVIGLADERWGESVAAVAVLLSGHTLELNELAAHCRKHLASFKVPKRLILLDELPRNPSGKVLKRVLRAKICT</sequence>
<evidence type="ECO:0000313" key="5">
    <source>
        <dbReference type="EMBL" id="PLC52272.1"/>
    </source>
</evidence>
<dbReference type="CDD" id="cd17631">
    <property type="entry name" value="FACL_FadD13-like"/>
    <property type="match status" value="1"/>
</dbReference>
<dbReference type="Pfam" id="PF13193">
    <property type="entry name" value="AMP-binding_C"/>
    <property type="match status" value="1"/>
</dbReference>
<dbReference type="FunFam" id="3.30.300.30:FF:000008">
    <property type="entry name" value="2,3-dihydroxybenzoate-AMP ligase"/>
    <property type="match status" value="1"/>
</dbReference>
<comment type="caution">
    <text evidence="5">The sequence shown here is derived from an EMBL/GenBank/DDBJ whole genome shotgun (WGS) entry which is preliminary data.</text>
</comment>
<organism evidence="5 6">
    <name type="scientific">Pollutimonas nitritireducens</name>
    <dbReference type="NCBI Taxonomy" id="2045209"/>
    <lineage>
        <taxon>Bacteria</taxon>
        <taxon>Pseudomonadati</taxon>
        <taxon>Pseudomonadota</taxon>
        <taxon>Betaproteobacteria</taxon>
        <taxon>Burkholderiales</taxon>
        <taxon>Alcaligenaceae</taxon>
        <taxon>Pollutimonas</taxon>
    </lineage>
</organism>
<dbReference type="InterPro" id="IPR042099">
    <property type="entry name" value="ANL_N_sf"/>
</dbReference>
<feature type="domain" description="AMP-dependent synthetase/ligase" evidence="3">
    <location>
        <begin position="11"/>
        <end position="360"/>
    </location>
</feature>
<dbReference type="PANTHER" id="PTHR43767:SF1">
    <property type="entry name" value="NONRIBOSOMAL PEPTIDE SYNTHASE PES1 (EUROFUNG)-RELATED"/>
    <property type="match status" value="1"/>
</dbReference>
<keyword evidence="6" id="KW-1185">Reference proteome</keyword>
<dbReference type="Pfam" id="PF00501">
    <property type="entry name" value="AMP-binding"/>
    <property type="match status" value="1"/>
</dbReference>